<dbReference type="InterPro" id="IPR008949">
    <property type="entry name" value="Isoprenoid_synthase_dom_sf"/>
</dbReference>
<proteinExistence type="predicted"/>
<dbReference type="SUPFAM" id="SSF48576">
    <property type="entry name" value="Terpenoid synthases"/>
    <property type="match status" value="1"/>
</dbReference>
<sequence length="332" mass="36454">MGEKTQAADAAMMFARAANLWRRHGRVSAREGGGASDVDEAYRHCEQIMRSQARNFSYGLRLLPAPKRRALSAVYALARRIDDIADGDGPAGQRLERLDRVRELLDGTAPTAHDLVLVALLEAADRYPIPLAAFADLVDGCAADVRGRTYLTFADLEGYCRCVAGSIGRLSLGVFGSDDVEAATPLADALGVALQITNILRDLREDRLAGRIYLPAQDLERFGCTLDVDPSGRFRDPPERLAGLVRFEADRARDWFTTGMRLLPMLDARSAACTATMAGIYRCLLDRITADPRRALNARLSLTTREKSMVAVHALTQVRRVRERPADRTGSP</sequence>
<name>A0ABV5SL24_9ACTN</name>
<dbReference type="CDD" id="cd00683">
    <property type="entry name" value="Trans_IPPS_HH"/>
    <property type="match status" value="1"/>
</dbReference>
<organism evidence="3 4">
    <name type="scientific">Nonomuraea helvata</name>
    <dbReference type="NCBI Taxonomy" id="37484"/>
    <lineage>
        <taxon>Bacteria</taxon>
        <taxon>Bacillati</taxon>
        <taxon>Actinomycetota</taxon>
        <taxon>Actinomycetes</taxon>
        <taxon>Streptosporangiales</taxon>
        <taxon>Streptosporangiaceae</taxon>
        <taxon>Nonomuraea</taxon>
    </lineage>
</organism>
<keyword evidence="4" id="KW-1185">Reference proteome</keyword>
<dbReference type="InterPro" id="IPR033904">
    <property type="entry name" value="Trans_IPPS_HH"/>
</dbReference>
<comment type="caution">
    <text evidence="3">The sequence shown here is derived from an EMBL/GenBank/DDBJ whole genome shotgun (WGS) entry which is preliminary data.</text>
</comment>
<dbReference type="Proteomes" id="UP001589532">
    <property type="component" value="Unassembled WGS sequence"/>
</dbReference>
<dbReference type="InterPro" id="IPR044843">
    <property type="entry name" value="Trans_IPPS_bact-type"/>
</dbReference>
<dbReference type="SFLD" id="SFLDG01212">
    <property type="entry name" value="Phytoene_synthase_like"/>
    <property type="match status" value="1"/>
</dbReference>
<evidence type="ECO:0000256" key="1">
    <source>
        <dbReference type="ARBA" id="ARBA00004684"/>
    </source>
</evidence>
<dbReference type="SFLD" id="SFLDG01018">
    <property type="entry name" value="Squalene/Phytoene_Synthase_Lik"/>
    <property type="match status" value="1"/>
</dbReference>
<accession>A0ABV5SL24</accession>
<dbReference type="PROSITE" id="PS01045">
    <property type="entry name" value="SQUALEN_PHYTOEN_SYN_2"/>
    <property type="match status" value="1"/>
</dbReference>
<reference evidence="3 4" key="1">
    <citation type="submission" date="2024-09" db="EMBL/GenBank/DDBJ databases">
        <authorList>
            <person name="Sun Q."/>
            <person name="Mori K."/>
        </authorList>
    </citation>
    <scope>NUCLEOTIDE SEQUENCE [LARGE SCALE GENOMIC DNA]</scope>
    <source>
        <strain evidence="3 4">JCM 3143</strain>
    </source>
</reference>
<comment type="pathway">
    <text evidence="1">Carotenoid biosynthesis; phytoene biosynthesis.</text>
</comment>
<keyword evidence="2" id="KW-0808">Transferase</keyword>
<dbReference type="EMBL" id="JBHMBW010000108">
    <property type="protein sequence ID" value="MFB9631734.1"/>
    <property type="molecule type" value="Genomic_DNA"/>
</dbReference>
<dbReference type="Pfam" id="PF00494">
    <property type="entry name" value="SQS_PSY"/>
    <property type="match status" value="1"/>
</dbReference>
<dbReference type="SFLD" id="SFLDS00005">
    <property type="entry name" value="Isoprenoid_Synthase_Type_I"/>
    <property type="match status" value="1"/>
</dbReference>
<evidence type="ECO:0000313" key="4">
    <source>
        <dbReference type="Proteomes" id="UP001589532"/>
    </source>
</evidence>
<dbReference type="PANTHER" id="PTHR31480">
    <property type="entry name" value="BIFUNCTIONAL LYCOPENE CYCLASE/PHYTOENE SYNTHASE"/>
    <property type="match status" value="1"/>
</dbReference>
<protein>
    <submittedName>
        <fullName evidence="3">Phytoene/squalene synthase family protein</fullName>
    </submittedName>
</protein>
<dbReference type="RefSeq" id="WP_344994119.1">
    <property type="nucleotide sequence ID" value="NZ_BAAAXV010000008.1"/>
</dbReference>
<dbReference type="InterPro" id="IPR019845">
    <property type="entry name" value="Squalene/phytoene_synthase_CS"/>
</dbReference>
<gene>
    <name evidence="3" type="ORF">ACFFSA_52485</name>
</gene>
<dbReference type="InterPro" id="IPR002060">
    <property type="entry name" value="Squ/phyt_synthse"/>
</dbReference>
<evidence type="ECO:0000256" key="2">
    <source>
        <dbReference type="ARBA" id="ARBA00022679"/>
    </source>
</evidence>
<evidence type="ECO:0000313" key="3">
    <source>
        <dbReference type="EMBL" id="MFB9631734.1"/>
    </source>
</evidence>
<dbReference type="Gene3D" id="1.10.600.10">
    <property type="entry name" value="Farnesyl Diphosphate Synthase"/>
    <property type="match status" value="1"/>
</dbReference>